<evidence type="ECO:0000259" key="7">
    <source>
        <dbReference type="Pfam" id="PF02441"/>
    </source>
</evidence>
<comment type="caution">
    <text evidence="8">The sequence shown here is derived from an EMBL/GenBank/DDBJ whole genome shotgun (WGS) entry which is preliminary data.</text>
</comment>
<evidence type="ECO:0000256" key="5">
    <source>
        <dbReference type="HAMAP-Rule" id="MF_01984"/>
    </source>
</evidence>
<comment type="similarity">
    <text evidence="5">Belongs to the UbiX/PAD1 family.</text>
</comment>
<dbReference type="EC" id="2.5.1.129" evidence="5"/>
<keyword evidence="2 5" id="KW-0285">Flavoprotein</keyword>
<dbReference type="EMBL" id="JBHSDK010000010">
    <property type="protein sequence ID" value="MFC4334992.1"/>
    <property type="molecule type" value="Genomic_DNA"/>
</dbReference>
<name>A0ABV8TWF9_9ACTN</name>
<reference evidence="9" key="1">
    <citation type="journal article" date="2019" name="Int. J. Syst. Evol. Microbiol.">
        <title>The Global Catalogue of Microorganisms (GCM) 10K type strain sequencing project: providing services to taxonomists for standard genome sequencing and annotation.</title>
        <authorList>
            <consortium name="The Broad Institute Genomics Platform"/>
            <consortium name="The Broad Institute Genome Sequencing Center for Infectious Disease"/>
            <person name="Wu L."/>
            <person name="Ma J."/>
        </authorList>
    </citation>
    <scope>NUCLEOTIDE SEQUENCE [LARGE SCALE GENOMIC DNA]</scope>
    <source>
        <strain evidence="9">IBRC-M 10908</strain>
    </source>
</reference>
<keyword evidence="4 5" id="KW-0808">Transferase</keyword>
<dbReference type="InterPro" id="IPR036551">
    <property type="entry name" value="Flavin_trans-like"/>
</dbReference>
<organism evidence="8 9">
    <name type="scientific">Salininema proteolyticum</name>
    <dbReference type="NCBI Taxonomy" id="1607685"/>
    <lineage>
        <taxon>Bacteria</taxon>
        <taxon>Bacillati</taxon>
        <taxon>Actinomycetota</taxon>
        <taxon>Actinomycetes</taxon>
        <taxon>Glycomycetales</taxon>
        <taxon>Glycomycetaceae</taxon>
        <taxon>Salininema</taxon>
    </lineage>
</organism>
<dbReference type="Pfam" id="PF02441">
    <property type="entry name" value="Flavoprotein"/>
    <property type="match status" value="1"/>
</dbReference>
<feature type="region of interest" description="Disordered" evidence="6">
    <location>
        <begin position="1"/>
        <end position="39"/>
    </location>
</feature>
<proteinExistence type="inferred from homology"/>
<sequence>MDTTQSDGSGGRPAEGPSRSGSPSQSGGGSDGAPDPRVPWVVGITGASGSLYAAAVLRGLIDAGEPVDLIVSKAARLTLIDETGRSVRDAHWKDDVSAWIGRELAHADVEYWRADDFAAGPSSGSYRAKGFIAVPATAAACAGIALGLSKDLIQRAGEVNLKERRPVVVVPRETPASRSHLQHLLELHDAGAVVVPATPAFYAGSRDLDQVVDFLAGRILDAAGVEHGLYRRWKGDLGAARDDA</sequence>
<evidence type="ECO:0000256" key="2">
    <source>
        <dbReference type="ARBA" id="ARBA00022630"/>
    </source>
</evidence>
<evidence type="ECO:0000313" key="8">
    <source>
        <dbReference type="EMBL" id="MFC4334992.1"/>
    </source>
</evidence>
<feature type="binding site" evidence="5">
    <location>
        <position position="72"/>
    </location>
    <ligand>
        <name>FMN</name>
        <dbReference type="ChEBI" id="CHEBI:58210"/>
    </ligand>
</feature>
<keyword evidence="3 5" id="KW-0288">FMN</keyword>
<evidence type="ECO:0000313" key="9">
    <source>
        <dbReference type="Proteomes" id="UP001595823"/>
    </source>
</evidence>
<comment type="function">
    <text evidence="5">Flavin prenyltransferase that catalyzes the synthesis of the prenylated FMN cofactor (prenyl-FMN) for 4-hydroxy-3-polyprenylbenzoic acid decarboxylase UbiD. The prenyltransferase is metal-independent and links a dimethylallyl moiety from dimethylallyl monophosphate (DMAP) to the flavin N5 and C6 atoms of FMN.</text>
</comment>
<evidence type="ECO:0000256" key="3">
    <source>
        <dbReference type="ARBA" id="ARBA00022643"/>
    </source>
</evidence>
<feature type="binding site" evidence="5">
    <location>
        <position position="218"/>
    </location>
    <ligand>
        <name>dimethylallyl phosphate</name>
        <dbReference type="ChEBI" id="CHEBI:88052"/>
    </ligand>
</feature>
<accession>A0ABV8TWF9</accession>
<gene>
    <name evidence="5" type="primary">ubiX</name>
    <name evidence="8" type="ORF">ACFPET_07260</name>
</gene>
<evidence type="ECO:0000256" key="6">
    <source>
        <dbReference type="SAM" id="MobiDB-lite"/>
    </source>
</evidence>
<dbReference type="Proteomes" id="UP001595823">
    <property type="component" value="Unassembled WGS sequence"/>
</dbReference>
<keyword evidence="9" id="KW-1185">Reference proteome</keyword>
<comment type="caution">
    <text evidence="5">Lacks conserved residue(s) required for the propagation of feature annotation.</text>
</comment>
<dbReference type="Gene3D" id="3.40.50.1950">
    <property type="entry name" value="Flavin prenyltransferase-like"/>
    <property type="match status" value="1"/>
</dbReference>
<dbReference type="NCBIfam" id="TIGR00421">
    <property type="entry name" value="ubiX_pad"/>
    <property type="match status" value="1"/>
</dbReference>
<dbReference type="RefSeq" id="WP_380619228.1">
    <property type="nucleotide sequence ID" value="NZ_JBHSDK010000010.1"/>
</dbReference>
<feature type="binding site" evidence="5">
    <location>
        <position position="172"/>
    </location>
    <ligand>
        <name>FMN</name>
        <dbReference type="ChEBI" id="CHEBI:58210"/>
    </ligand>
</feature>
<feature type="binding site" evidence="5">
    <location>
        <begin position="46"/>
        <end position="48"/>
    </location>
    <ligand>
        <name>FMN</name>
        <dbReference type="ChEBI" id="CHEBI:58210"/>
    </ligand>
</feature>
<evidence type="ECO:0000256" key="1">
    <source>
        <dbReference type="ARBA" id="ARBA00022602"/>
    </source>
</evidence>
<dbReference type="HAMAP" id="MF_01984">
    <property type="entry name" value="ubiX_pad"/>
    <property type="match status" value="1"/>
</dbReference>
<feature type="binding site" evidence="5">
    <location>
        <position position="202"/>
    </location>
    <ligand>
        <name>dimethylallyl phosphate</name>
        <dbReference type="ChEBI" id="CHEBI:88052"/>
    </ligand>
</feature>
<dbReference type="SUPFAM" id="SSF52507">
    <property type="entry name" value="Homo-oligomeric flavin-containing Cys decarboxylases, HFCD"/>
    <property type="match status" value="1"/>
</dbReference>
<comment type="catalytic activity">
    <reaction evidence="5">
        <text>dimethylallyl phosphate + FMNH2 = prenylated FMNH2 + phosphate</text>
        <dbReference type="Rhea" id="RHEA:37743"/>
        <dbReference type="ChEBI" id="CHEBI:43474"/>
        <dbReference type="ChEBI" id="CHEBI:57618"/>
        <dbReference type="ChEBI" id="CHEBI:87467"/>
        <dbReference type="ChEBI" id="CHEBI:88052"/>
        <dbReference type="EC" id="2.5.1.129"/>
    </reaction>
</comment>
<protein>
    <recommendedName>
        <fullName evidence="5">Flavin prenyltransferase UbiX</fullName>
        <ecNumber evidence="5">2.5.1.129</ecNumber>
    </recommendedName>
</protein>
<keyword evidence="1 5" id="KW-0637">Prenyltransferase</keyword>
<evidence type="ECO:0000256" key="4">
    <source>
        <dbReference type="ARBA" id="ARBA00022679"/>
    </source>
</evidence>
<feature type="domain" description="Flavoprotein" evidence="7">
    <location>
        <begin position="40"/>
        <end position="222"/>
    </location>
</feature>
<dbReference type="InterPro" id="IPR004507">
    <property type="entry name" value="UbiX-like"/>
</dbReference>
<dbReference type="InterPro" id="IPR003382">
    <property type="entry name" value="Flavoprotein"/>
</dbReference>
<feature type="compositionally biased region" description="Low complexity" evidence="6">
    <location>
        <begin position="16"/>
        <end position="25"/>
    </location>
</feature>